<dbReference type="STRING" id="400772.RR49_01017"/>
<dbReference type="EMBL" id="JYIY01000067">
    <property type="protein sequence ID" value="KJL37294.1"/>
    <property type="molecule type" value="Genomic_DNA"/>
</dbReference>
<reference evidence="2 3" key="1">
    <citation type="submission" date="2015-02" db="EMBL/GenBank/DDBJ databases">
        <title>Draft genome sequences of ten Microbacterium spp. with emphasis on heavy metal contaminated environments.</title>
        <authorList>
            <person name="Corretto E."/>
        </authorList>
    </citation>
    <scope>NUCLEOTIDE SEQUENCE [LARGE SCALE GENOMIC DNA]</scope>
    <source>
        <strain evidence="2 3">DSM 18659</strain>
    </source>
</reference>
<evidence type="ECO:0000313" key="3">
    <source>
        <dbReference type="Proteomes" id="UP000033451"/>
    </source>
</evidence>
<organism evidence="2 3">
    <name type="scientific">Microbacterium ginsengisoli</name>
    <dbReference type="NCBI Taxonomy" id="400772"/>
    <lineage>
        <taxon>Bacteria</taxon>
        <taxon>Bacillati</taxon>
        <taxon>Actinomycetota</taxon>
        <taxon>Actinomycetes</taxon>
        <taxon>Micrococcales</taxon>
        <taxon>Microbacteriaceae</taxon>
        <taxon>Microbacterium</taxon>
    </lineage>
</organism>
<feature type="domain" description="Ferritin-like" evidence="1">
    <location>
        <begin position="51"/>
        <end position="209"/>
    </location>
</feature>
<proteinExistence type="predicted"/>
<comment type="caution">
    <text evidence="2">The sequence shown here is derived from an EMBL/GenBank/DDBJ whole genome shotgun (WGS) entry which is preliminary data.</text>
</comment>
<gene>
    <name evidence="2" type="ORF">RR49_01017</name>
</gene>
<sequence length="248" mass="27684">MWNRHPPTLVCVWDWFRRRRPVGRVLRLRTRGEASRATRVDFAELAPPVDTFLGQAAYLQLGYFETLSALIAPTPSLAQKEALSRASGAALTKHQQLVAVIRERGDDPLTLMLPFREQLDAFRRRTQGERSLETMLTVHLTAGILDDFYRSLAASYGETGRRVARILEADTDRKAIADIIHDAISADEEWRSLLAMWGRRLVGDTLLVARAALSRSPETAEEDATVEPVFTALMGAHAARMSAMGLES</sequence>
<protein>
    <recommendedName>
        <fullName evidence="1">Ferritin-like domain-containing protein</fullName>
    </recommendedName>
</protein>
<evidence type="ECO:0000259" key="1">
    <source>
        <dbReference type="Pfam" id="PF13794"/>
    </source>
</evidence>
<dbReference type="PATRIC" id="fig|400772.4.peg.1043"/>
<name>A0A0F0LX66_9MICO</name>
<dbReference type="Proteomes" id="UP000033451">
    <property type="component" value="Unassembled WGS sequence"/>
</dbReference>
<accession>A0A0F0LX66</accession>
<dbReference type="Gene3D" id="1.20.1260.10">
    <property type="match status" value="1"/>
</dbReference>
<dbReference type="Pfam" id="PF13794">
    <property type="entry name" value="MiaE_2"/>
    <property type="match status" value="1"/>
</dbReference>
<dbReference type="AlphaFoldDB" id="A0A0F0LX66"/>
<dbReference type="InterPro" id="IPR059125">
    <property type="entry name" value="Ferritin_actino"/>
</dbReference>
<evidence type="ECO:0000313" key="2">
    <source>
        <dbReference type="EMBL" id="KJL37294.1"/>
    </source>
</evidence>
<keyword evidence="3" id="KW-1185">Reference proteome</keyword>
<dbReference type="InterPro" id="IPR012347">
    <property type="entry name" value="Ferritin-like"/>
</dbReference>